<evidence type="ECO:0000313" key="2">
    <source>
        <dbReference type="EMBL" id="CEM10014.1"/>
    </source>
</evidence>
<dbReference type="AlphaFoldDB" id="A0A0G4FAT6"/>
<evidence type="ECO:0000256" key="1">
    <source>
        <dbReference type="SAM" id="Phobius"/>
    </source>
</evidence>
<keyword evidence="1" id="KW-0472">Membrane</keyword>
<name>A0A0G4FAT6_9ALVE</name>
<keyword evidence="1" id="KW-0812">Transmembrane</keyword>
<reference evidence="2" key="1">
    <citation type="submission" date="2014-11" db="EMBL/GenBank/DDBJ databases">
        <authorList>
            <person name="Otto D Thomas"/>
            <person name="Naeem Raeece"/>
        </authorList>
    </citation>
    <scope>NUCLEOTIDE SEQUENCE</scope>
</reference>
<gene>
    <name evidence="2" type="ORF">Cvel_16053</name>
</gene>
<feature type="transmembrane region" description="Helical" evidence="1">
    <location>
        <begin position="96"/>
        <end position="117"/>
    </location>
</feature>
<dbReference type="EMBL" id="CDMZ01000244">
    <property type="protein sequence ID" value="CEM10014.1"/>
    <property type="molecule type" value="Genomic_DNA"/>
</dbReference>
<proteinExistence type="predicted"/>
<dbReference type="VEuPathDB" id="CryptoDB:Cvel_16053"/>
<feature type="transmembrane region" description="Helical" evidence="1">
    <location>
        <begin position="230"/>
        <end position="252"/>
    </location>
</feature>
<organism evidence="2">
    <name type="scientific">Chromera velia CCMP2878</name>
    <dbReference type="NCBI Taxonomy" id="1169474"/>
    <lineage>
        <taxon>Eukaryota</taxon>
        <taxon>Sar</taxon>
        <taxon>Alveolata</taxon>
        <taxon>Colpodellida</taxon>
        <taxon>Chromeraceae</taxon>
        <taxon>Chromera</taxon>
    </lineage>
</organism>
<sequence>MPKKTRGCLQGGVGAKLCEHCKDHEQLWIFYAVVLAILTLIVFFDTGTNFASEHVRIWCQGFPIYTEWAALGALLLVAPFASIVHCMQLSQAKTRVLVTSFFSVLGIVCIGLAALNLRQTYLTMAELRKDCGKAGLTKEIEAVWQRADDIYTECDRARQKPLFKCPNLHLDKWKPADRALLEYLEETESDFHCSAFCQKDQQPLFLRQKKISKNGCAWHVGGRVALAGRAASVVAGSMGLFFFAIGLIAAFLPNL</sequence>
<feature type="transmembrane region" description="Helical" evidence="1">
    <location>
        <begin position="27"/>
        <end position="44"/>
    </location>
</feature>
<feature type="transmembrane region" description="Helical" evidence="1">
    <location>
        <begin position="64"/>
        <end position="84"/>
    </location>
</feature>
<protein>
    <submittedName>
        <fullName evidence="2">Uncharacterized protein</fullName>
    </submittedName>
</protein>
<accession>A0A0G4FAT6</accession>
<keyword evidence="1" id="KW-1133">Transmembrane helix</keyword>